<name>A0A1E8GJV9_9LACT</name>
<dbReference type="Proteomes" id="UP000178622">
    <property type="component" value="Unassembled WGS sequence"/>
</dbReference>
<protein>
    <submittedName>
        <fullName evidence="1">Uncharacterized protein</fullName>
    </submittedName>
</protein>
<accession>A0A1E8GJV9</accession>
<proteinExistence type="predicted"/>
<keyword evidence="2" id="KW-1185">Reference proteome</keyword>
<dbReference type="RefSeq" id="WP_070792925.1">
    <property type="nucleotide sequence ID" value="NZ_MKIR01000024.1"/>
</dbReference>
<gene>
    <name evidence="1" type="ORF">BG261_06435</name>
</gene>
<dbReference type="AlphaFoldDB" id="A0A1E8GJV9"/>
<dbReference type="STRING" id="1859473.BG261_06435"/>
<organism evidence="1 2">
    <name type="scientific">Floricoccus tropicus</name>
    <dbReference type="NCBI Taxonomy" id="1859473"/>
    <lineage>
        <taxon>Bacteria</taxon>
        <taxon>Bacillati</taxon>
        <taxon>Bacillota</taxon>
        <taxon>Bacilli</taxon>
        <taxon>Lactobacillales</taxon>
        <taxon>Streptococcaceae</taxon>
        <taxon>Floricoccus</taxon>
    </lineage>
</organism>
<comment type="caution">
    <text evidence="1">The sequence shown here is derived from an EMBL/GenBank/DDBJ whole genome shotgun (WGS) entry which is preliminary data.</text>
</comment>
<reference evidence="2" key="1">
    <citation type="submission" date="2016-09" db="EMBL/GenBank/DDBJ databases">
        <title>Draft genome sequence of a novel species of the family Streptococcaceae isolated from flowers.</title>
        <authorList>
            <person name="Chuah L.-O."/>
            <person name="Yap K.-P."/>
            <person name="Thong K.L."/>
            <person name="Liong M.T."/>
            <person name="Ahmad R."/>
            <person name="Rusul G."/>
        </authorList>
    </citation>
    <scope>NUCLEOTIDE SEQUENCE [LARGE SCALE GENOMIC DNA]</scope>
    <source>
        <strain evidence="2">DF1</strain>
    </source>
</reference>
<evidence type="ECO:0000313" key="1">
    <source>
        <dbReference type="EMBL" id="OFI48530.1"/>
    </source>
</evidence>
<evidence type="ECO:0000313" key="2">
    <source>
        <dbReference type="Proteomes" id="UP000178622"/>
    </source>
</evidence>
<dbReference type="EMBL" id="MKIR01000024">
    <property type="protein sequence ID" value="OFI48530.1"/>
    <property type="molecule type" value="Genomic_DNA"/>
</dbReference>
<sequence>MRESYNFDYDKLEIKISMDEYAKEIGDPIFRFFATYSGLKEITSDDEEEYFDSEEVELMTLVGHMSDFENDYSYSADAIAEDTIMNYFFARKMYSDVSDSEFENKLFEYTDSFISKWISIETVYLEDEIKDSHEEFQFLIFENCLKSLVKNWKILFQNDITMVVFSKKLYVSLDETVQKKLNSMYNRVGFYNYESSKELGNQKVNEEISLSISDLFSMDGDNRLFSSGAKDLNKKYYVGYI</sequence>